<reference evidence="8 9" key="1">
    <citation type="journal article" date="2010" name="Science">
        <title>Genomic analysis of organismal complexity in the multicellular green alga Volvox carteri.</title>
        <authorList>
            <person name="Prochnik S.E."/>
            <person name="Umen J."/>
            <person name="Nedelcu A.M."/>
            <person name="Hallmann A."/>
            <person name="Miller S.M."/>
            <person name="Nishii I."/>
            <person name="Ferris P."/>
            <person name="Kuo A."/>
            <person name="Mitros T."/>
            <person name="Fritz-Laylin L.K."/>
            <person name="Hellsten U."/>
            <person name="Chapman J."/>
            <person name="Simakov O."/>
            <person name="Rensing S.A."/>
            <person name="Terry A."/>
            <person name="Pangilinan J."/>
            <person name="Kapitonov V."/>
            <person name="Jurka J."/>
            <person name="Salamov A."/>
            <person name="Shapiro H."/>
            <person name="Schmutz J."/>
            <person name="Grimwood J."/>
            <person name="Lindquist E."/>
            <person name="Lucas S."/>
            <person name="Grigoriev I.V."/>
            <person name="Schmitt R."/>
            <person name="Kirk D."/>
            <person name="Rokhsar D.S."/>
        </authorList>
    </citation>
    <scope>NUCLEOTIDE SEQUENCE [LARGE SCALE GENOMIC DNA]</scope>
    <source>
        <strain evidence="9">f. Nagariensis / Eve</strain>
    </source>
</reference>
<keyword evidence="9" id="KW-1185">Reference proteome</keyword>
<feature type="domain" description="TRAF-type" evidence="7">
    <location>
        <begin position="164"/>
        <end position="207"/>
    </location>
</feature>
<dbReference type="KEGG" id="vcn:VOLCADRAFT_119942"/>
<dbReference type="Gene3D" id="3.30.40.10">
    <property type="entry name" value="Zinc/RING finger domain, C3HC4 (zinc finger)"/>
    <property type="match status" value="1"/>
</dbReference>
<dbReference type="EMBL" id="GL378413">
    <property type="protein sequence ID" value="EFJ40553.1"/>
    <property type="molecule type" value="Genomic_DNA"/>
</dbReference>
<dbReference type="STRING" id="3068.D8UIA2"/>
<dbReference type="RefSeq" id="XP_002958403.1">
    <property type="nucleotide sequence ID" value="XM_002958357.1"/>
</dbReference>
<feature type="compositionally biased region" description="Gly residues" evidence="6">
    <location>
        <begin position="594"/>
        <end position="606"/>
    </location>
</feature>
<feature type="region of interest" description="Disordered" evidence="6">
    <location>
        <begin position="748"/>
        <end position="786"/>
    </location>
</feature>
<sequence length="821" mass="84025">MAALKDHPVIKKVQEELVCPICLETAQLPVNFTCFRGCGGKFSNNSTCLRSVLCLHCANDALHLGRPPPSRFPDSGGFAHCLICRETRVDARMLTPDNAYLVNHNVAAIMDALGLGAVCRRCDEDHESQSALHQHYVRRCPAAVVKCRFRSCAHWHTRSAAPEHEATCPVGRSPCGQCGVWVDRTDLLRHMVTTCRLRIVNCMLCKHSALLPDMLEHLRLHKRQLQGQARARAAAAAAAAAANNTASMAAAAAVGSVVPAAGEPKPTEVPTGGAGVHVAAAAAVGMAAAAAAVVPEQLGRLQSSGVVRPSTRTVYSADGRLPQQQQQQLQHQATALTQLQQQQLQQQQVQQQAQQLLEMLRRQQQQLLLRLQTQTQTQGHAPGFGTTTTAAAAAATTTATRAPPPISTAISAAHTQPDRAPVGPLSQQLTNQPLNNQLQPQNQQSRGSICLPGDLAAARLASLSLAGLGRPYADGGSAGAIAAAGGGGGGGGSGALSSAHSSAALTTLRLPLPIPFPQPPAAVVSAASERLPPPVPPPPAAAAAGAGVAQRDVGWQSDSGTAQQMRISMAIASEGAGVNAGTDGIRSGSRSARGGDGGGSNGGGGTLLEVPSARAAAAAATFEAALRRTSSLVAFGQRRLEQLLADMGGEIGGDGRGGSSRADIVHRRGAFWPAELDDTAGGGGGGAGYMYDRRRGGDAAPVEQGAAGCSSEAADEAARLVRTAAAIVRASAAASERRSQRQMALTAGGVAAGGGGPAATSTTSFSVSNSSLPIPSHTPPPPPPRAAAAARLVFDVLERLVRASSTSRECGAARVSASGIQ</sequence>
<proteinExistence type="predicted"/>
<keyword evidence="5" id="KW-0175">Coiled coil</keyword>
<keyword evidence="2 4" id="KW-0863">Zinc-finger</keyword>
<evidence type="ECO:0000313" key="8">
    <source>
        <dbReference type="EMBL" id="EFJ40553.1"/>
    </source>
</evidence>
<dbReference type="GO" id="GO:0008270">
    <property type="term" value="F:zinc ion binding"/>
    <property type="evidence" value="ECO:0007669"/>
    <property type="project" value="UniProtKB-KW"/>
</dbReference>
<keyword evidence="3 4" id="KW-0862">Zinc</keyword>
<feature type="region of interest" description="Disordered" evidence="6">
    <location>
        <begin position="377"/>
        <end position="446"/>
    </location>
</feature>
<feature type="zinc finger region" description="TRAF-type" evidence="4">
    <location>
        <begin position="164"/>
        <end position="207"/>
    </location>
</feature>
<feature type="region of interest" description="Disordered" evidence="6">
    <location>
        <begin position="525"/>
        <end position="561"/>
    </location>
</feature>
<dbReference type="OrthoDB" id="1737200at2759"/>
<feature type="region of interest" description="Disordered" evidence="6">
    <location>
        <begin position="578"/>
        <end position="606"/>
    </location>
</feature>
<evidence type="ECO:0000313" key="9">
    <source>
        <dbReference type="Proteomes" id="UP000001058"/>
    </source>
</evidence>
<accession>D8UIA2</accession>
<evidence type="ECO:0000256" key="5">
    <source>
        <dbReference type="SAM" id="Coils"/>
    </source>
</evidence>
<dbReference type="InParanoid" id="D8UIA2"/>
<dbReference type="Proteomes" id="UP000001058">
    <property type="component" value="Unassembled WGS sequence"/>
</dbReference>
<feature type="compositionally biased region" description="Pro residues" evidence="6">
    <location>
        <begin position="531"/>
        <end position="540"/>
    </location>
</feature>
<evidence type="ECO:0000256" key="3">
    <source>
        <dbReference type="ARBA" id="ARBA00022833"/>
    </source>
</evidence>
<dbReference type="PROSITE" id="PS50145">
    <property type="entry name" value="ZF_TRAF"/>
    <property type="match status" value="1"/>
</dbReference>
<evidence type="ECO:0000259" key="7">
    <source>
        <dbReference type="PROSITE" id="PS50145"/>
    </source>
</evidence>
<dbReference type="AlphaFoldDB" id="D8UIA2"/>
<evidence type="ECO:0000256" key="4">
    <source>
        <dbReference type="PROSITE-ProRule" id="PRU00207"/>
    </source>
</evidence>
<evidence type="ECO:0000256" key="6">
    <source>
        <dbReference type="SAM" id="MobiDB-lite"/>
    </source>
</evidence>
<protein>
    <recommendedName>
        <fullName evidence="7">TRAF-type domain-containing protein</fullName>
    </recommendedName>
</protein>
<keyword evidence="1 4" id="KW-0479">Metal-binding</keyword>
<feature type="compositionally biased region" description="Low complexity" evidence="6">
    <location>
        <begin position="424"/>
        <end position="444"/>
    </location>
</feature>
<name>D8UIA2_VOLCA</name>
<dbReference type="SUPFAM" id="SSF49599">
    <property type="entry name" value="TRAF domain-like"/>
    <property type="match status" value="1"/>
</dbReference>
<evidence type="ECO:0000256" key="2">
    <source>
        <dbReference type="ARBA" id="ARBA00022771"/>
    </source>
</evidence>
<dbReference type="PANTHER" id="PTHR10131:SF94">
    <property type="entry name" value="TNF RECEPTOR-ASSOCIATED FACTOR 4"/>
    <property type="match status" value="1"/>
</dbReference>
<dbReference type="InterPro" id="IPR001293">
    <property type="entry name" value="Znf_TRAF"/>
</dbReference>
<dbReference type="InterPro" id="IPR013083">
    <property type="entry name" value="Znf_RING/FYVE/PHD"/>
</dbReference>
<gene>
    <name evidence="8" type="ORF">VOLCADRAFT_119942</name>
</gene>
<dbReference type="GeneID" id="9620971"/>
<organism evidence="9">
    <name type="scientific">Volvox carteri f. nagariensis</name>
    <dbReference type="NCBI Taxonomy" id="3068"/>
    <lineage>
        <taxon>Eukaryota</taxon>
        <taxon>Viridiplantae</taxon>
        <taxon>Chlorophyta</taxon>
        <taxon>core chlorophytes</taxon>
        <taxon>Chlorophyceae</taxon>
        <taxon>CS clade</taxon>
        <taxon>Chlamydomonadales</taxon>
        <taxon>Volvocaceae</taxon>
        <taxon>Volvox</taxon>
    </lineage>
</organism>
<dbReference type="PANTHER" id="PTHR10131">
    <property type="entry name" value="TNF RECEPTOR ASSOCIATED FACTOR"/>
    <property type="match status" value="1"/>
</dbReference>
<feature type="compositionally biased region" description="Pro residues" evidence="6">
    <location>
        <begin position="776"/>
        <end position="785"/>
    </location>
</feature>
<feature type="coiled-coil region" evidence="5">
    <location>
        <begin position="339"/>
        <end position="370"/>
    </location>
</feature>
<feature type="compositionally biased region" description="Low complexity" evidence="6">
    <location>
        <begin position="758"/>
        <end position="771"/>
    </location>
</feature>
<evidence type="ECO:0000256" key="1">
    <source>
        <dbReference type="ARBA" id="ARBA00022723"/>
    </source>
</evidence>
<feature type="compositionally biased region" description="Low complexity" evidence="6">
    <location>
        <begin position="386"/>
        <end position="413"/>
    </location>
</feature>